<reference evidence="1 2" key="1">
    <citation type="submission" date="2020-02" db="EMBL/GenBank/DDBJ databases">
        <authorList>
            <person name="Kim M.K."/>
        </authorList>
    </citation>
    <scope>NUCLEOTIDE SEQUENCE [LARGE SCALE GENOMIC DNA]</scope>
    <source>
        <strain evidence="1 2">17J57-3</strain>
    </source>
</reference>
<evidence type="ECO:0000313" key="1">
    <source>
        <dbReference type="EMBL" id="NEX61123.1"/>
    </source>
</evidence>
<keyword evidence="2" id="KW-1185">Reference proteome</keyword>
<organism evidence="1 2">
    <name type="scientific">Noviherbaspirillum galbum</name>
    <dbReference type="NCBI Taxonomy" id="2709383"/>
    <lineage>
        <taxon>Bacteria</taxon>
        <taxon>Pseudomonadati</taxon>
        <taxon>Pseudomonadota</taxon>
        <taxon>Betaproteobacteria</taxon>
        <taxon>Burkholderiales</taxon>
        <taxon>Oxalobacteraceae</taxon>
        <taxon>Noviherbaspirillum</taxon>
    </lineage>
</organism>
<evidence type="ECO:0000313" key="2">
    <source>
        <dbReference type="Proteomes" id="UP000482155"/>
    </source>
</evidence>
<accession>A0A6B3SK30</accession>
<name>A0A6B3SK30_9BURK</name>
<dbReference type="EMBL" id="JAAIVB010000032">
    <property type="protein sequence ID" value="NEX61123.1"/>
    <property type="molecule type" value="Genomic_DNA"/>
</dbReference>
<proteinExistence type="predicted"/>
<dbReference type="Proteomes" id="UP000482155">
    <property type="component" value="Unassembled WGS sequence"/>
</dbReference>
<gene>
    <name evidence="1" type="ORF">G3574_08535</name>
</gene>
<dbReference type="RefSeq" id="WP_163962021.1">
    <property type="nucleotide sequence ID" value="NZ_JAAIVB010000032.1"/>
</dbReference>
<sequence>MTLSIEQLDLRIKSSVLALSARRILEHITLGQLNPFPDIPADGDIDARLYVDVINMSGEVHLLTGMNLHQAVHERHAGMMRRLLDQLLPHVDTALVRDWLAGVAAMIGQHRAMPRPVEAPVFLPMPEDMQERQQEPREPGFGVRGLRSALASWLNGKAHDTASAGDWLRRLQSLEAEGLSADELAFSGIPDKLDARIQRREGDHETTASPAGNDRLSGQALAGQAQFDALRLSILPLRPAAHAGPDFVRVPANARIKRLKPKLKAGLRSLPQWTDRSLGYWIDLVEWDDLFGPTRGWMAFTQRGEAVTEPQCPSGLCDTLDEAMAFADRHARRKCAATPLADASKASKASKATKPSEAPDAAGGATDWIVALPFYAPCFLPSRLLARNALLRIRFDMREGPDGERVLLLQELDSEWARQAGQAGQGRRDPIALPPWLDEWLLLALKLVLLHAAARDVDVVAWLPGEVQARRHHPRETKRLLALHDAALPEQAARLLQPWGVARTPFHLPEPAHCYIDPVEDGYAVSDEDGASLGRFPDWDAARERVPVAASGRQAVHRAMHAIVLGDGLRQDLRVRGFFAWGTGIA</sequence>
<protein>
    <submittedName>
        <fullName evidence="1">Uncharacterized protein</fullName>
    </submittedName>
</protein>
<dbReference type="AlphaFoldDB" id="A0A6B3SK30"/>
<comment type="caution">
    <text evidence="1">The sequence shown here is derived from an EMBL/GenBank/DDBJ whole genome shotgun (WGS) entry which is preliminary data.</text>
</comment>